<dbReference type="GO" id="GO:0044718">
    <property type="term" value="P:siderophore transmembrane transport"/>
    <property type="evidence" value="ECO:0007669"/>
    <property type="project" value="TreeGrafter"/>
</dbReference>
<dbReference type="PANTHER" id="PTHR30069:SF29">
    <property type="entry name" value="HEMOGLOBIN AND HEMOGLOBIN-HAPTOGLOBIN-BINDING PROTEIN 1-RELATED"/>
    <property type="match status" value="1"/>
</dbReference>
<keyword evidence="10 11" id="KW-0998">Cell outer membrane</keyword>
<dbReference type="CDD" id="cd01347">
    <property type="entry name" value="ligand_gated_channel"/>
    <property type="match status" value="1"/>
</dbReference>
<dbReference type="InterPro" id="IPR039426">
    <property type="entry name" value="TonB-dep_rcpt-like"/>
</dbReference>
<evidence type="ECO:0000256" key="13">
    <source>
        <dbReference type="SAM" id="MobiDB-lite"/>
    </source>
</evidence>
<dbReference type="SUPFAM" id="SSF56935">
    <property type="entry name" value="Porins"/>
    <property type="match status" value="1"/>
</dbReference>
<keyword evidence="3 11" id="KW-0813">Transport</keyword>
<evidence type="ECO:0000256" key="2">
    <source>
        <dbReference type="ARBA" id="ARBA00008143"/>
    </source>
</evidence>
<dbReference type="Pfam" id="PF07715">
    <property type="entry name" value="Plug"/>
    <property type="match status" value="1"/>
</dbReference>
<keyword evidence="8 11" id="KW-0472">Membrane</keyword>
<feature type="region of interest" description="Disordered" evidence="13">
    <location>
        <begin position="420"/>
        <end position="443"/>
    </location>
</feature>
<dbReference type="Pfam" id="PF00593">
    <property type="entry name" value="TonB_dep_Rec_b-barrel"/>
    <property type="match status" value="1"/>
</dbReference>
<evidence type="ECO:0000256" key="7">
    <source>
        <dbReference type="ARBA" id="ARBA00023077"/>
    </source>
</evidence>
<dbReference type="PROSITE" id="PS52016">
    <property type="entry name" value="TONB_DEPENDENT_REC_3"/>
    <property type="match status" value="1"/>
</dbReference>
<evidence type="ECO:0000256" key="8">
    <source>
        <dbReference type="ARBA" id="ARBA00023136"/>
    </source>
</evidence>
<keyword evidence="4 11" id="KW-1134">Transmembrane beta strand</keyword>
<proteinExistence type="inferred from homology"/>
<dbReference type="InterPro" id="IPR036942">
    <property type="entry name" value="Beta-barrel_TonB_sf"/>
</dbReference>
<evidence type="ECO:0000256" key="14">
    <source>
        <dbReference type="SAM" id="SignalP"/>
    </source>
</evidence>
<protein>
    <submittedName>
        <fullName evidence="17">TonB-dependent receptor</fullName>
    </submittedName>
</protein>
<sequence length="711" mass="78580">MYKQSLLSASIVLALSSTSAFADDYALFDEVVVSATRTNQQLEDVAASVTVINDKDIEKNMVTDVNDLFKYTPGVTVTTNSRQGIQGINIRGMEGNRVKVIVDGVSQTSQFTPSGTQSYNFINSSRVDVDTDMLKSVEIVKGAASSLYGSDAIGGIAAFETKDPSDFLNGKDFGGHAKFNYSSSDNTFSESVALANRIGDLETLVAYTRRDGEQTDNFGTPDEQDTQNNNLLVKLQYQLNEQHRLEFSGNFIENSGDTDLDSSSYTGYTGEDSTSQQQIGIKHIWDANLAFADTVTWQADWLSKEENGITNRTSKGGSMFLPPAGNVQKKDYIYEDEGYQLDVQFDKFFMTGNVENYFIYGASYSDKDIKNVNNEYNSISADQVIFYIPSASERKYGFFAQNEMTIGNWMITPGVRFDGFETDPGDTSQNPSGNPEESYAKYSDSAVTGRLGTTYTLNDENKIFGQISQGFRAPDFQELYYSFGNPAHGYVNAPNPDLEAEESISYELGWRHNTNYSSSEIAIFYSDYDNFIDNVAVSGSATPMDPTVYKNVNIDEAVIKGIEASNTLSWNNFMPVQGVSTRVAATYTEGEDGEGNPLNSVNPWNAVVGFNYDAPSALWGTSLNISYTAGKKSSDINSAGLKDEILPTDSATVVDLTAYYLPMKDLTLRAGLFNVTDEEYYSWNDVRGFSQEDKDYTQAGRNWSVTAKYEF</sequence>
<organism evidence="17 18">
    <name type="scientific">Vibrio splendidus</name>
    <dbReference type="NCBI Taxonomy" id="29497"/>
    <lineage>
        <taxon>Bacteria</taxon>
        <taxon>Pseudomonadati</taxon>
        <taxon>Pseudomonadota</taxon>
        <taxon>Gammaproteobacteria</taxon>
        <taxon>Vibrionales</taxon>
        <taxon>Vibrionaceae</taxon>
        <taxon>Vibrio</taxon>
    </lineage>
</organism>
<dbReference type="InterPro" id="IPR011276">
    <property type="entry name" value="TonB_haem/Hb_rcpt"/>
</dbReference>
<evidence type="ECO:0000259" key="15">
    <source>
        <dbReference type="Pfam" id="PF00593"/>
    </source>
</evidence>
<gene>
    <name evidence="17" type="ORF">BCV19_22000</name>
</gene>
<dbReference type="NCBIfam" id="TIGR01785">
    <property type="entry name" value="TonB-hemin"/>
    <property type="match status" value="1"/>
</dbReference>
<dbReference type="NCBIfam" id="TIGR01786">
    <property type="entry name" value="TonB-hemlactrns"/>
    <property type="match status" value="1"/>
</dbReference>
<evidence type="ECO:0000256" key="10">
    <source>
        <dbReference type="ARBA" id="ARBA00023237"/>
    </source>
</evidence>
<feature type="signal peptide" evidence="14">
    <location>
        <begin position="1"/>
        <end position="22"/>
    </location>
</feature>
<dbReference type="Gene3D" id="2.40.170.20">
    <property type="entry name" value="TonB-dependent receptor, beta-barrel domain"/>
    <property type="match status" value="1"/>
</dbReference>
<comment type="subcellular location">
    <subcellularLocation>
        <location evidence="1 11">Cell outer membrane</location>
        <topology evidence="1 11">Multi-pass membrane protein</topology>
    </subcellularLocation>
</comment>
<dbReference type="RefSeq" id="WP_102481690.1">
    <property type="nucleotide sequence ID" value="NZ_CAWNSC010000001.1"/>
</dbReference>
<dbReference type="GO" id="GO:0015232">
    <property type="term" value="F:heme transmembrane transporter activity"/>
    <property type="evidence" value="ECO:0007669"/>
    <property type="project" value="InterPro"/>
</dbReference>
<evidence type="ECO:0000313" key="17">
    <source>
        <dbReference type="EMBL" id="PMF33333.1"/>
    </source>
</evidence>
<dbReference type="EMBL" id="MCSW01000026">
    <property type="protein sequence ID" value="PMF33333.1"/>
    <property type="molecule type" value="Genomic_DNA"/>
</dbReference>
<evidence type="ECO:0000256" key="6">
    <source>
        <dbReference type="ARBA" id="ARBA00022729"/>
    </source>
</evidence>
<evidence type="ECO:0000256" key="3">
    <source>
        <dbReference type="ARBA" id="ARBA00022448"/>
    </source>
</evidence>
<evidence type="ECO:0000256" key="12">
    <source>
        <dbReference type="RuleBase" id="RU003357"/>
    </source>
</evidence>
<evidence type="ECO:0000256" key="1">
    <source>
        <dbReference type="ARBA" id="ARBA00004571"/>
    </source>
</evidence>
<keyword evidence="9 17" id="KW-0675">Receptor</keyword>
<feature type="domain" description="TonB-dependent receptor plug" evidence="16">
    <location>
        <begin position="42"/>
        <end position="156"/>
    </location>
</feature>
<dbReference type="Gene3D" id="2.170.130.10">
    <property type="entry name" value="TonB-dependent receptor, plug domain"/>
    <property type="match status" value="1"/>
</dbReference>
<reference evidence="18" key="1">
    <citation type="submission" date="2016-07" db="EMBL/GenBank/DDBJ databases">
        <title>Nontailed viruses are major unrecognized killers of bacteria in the ocean.</title>
        <authorList>
            <person name="Kauffman K."/>
            <person name="Hussain F."/>
            <person name="Yang J."/>
            <person name="Arevalo P."/>
            <person name="Brown J."/>
            <person name="Cutler M."/>
            <person name="Kelly L."/>
            <person name="Polz M.F."/>
        </authorList>
    </citation>
    <scope>NUCLEOTIDE SEQUENCE [LARGE SCALE GENOMIC DNA]</scope>
    <source>
        <strain evidence="18">10N.286.54.F3</strain>
    </source>
</reference>
<dbReference type="PANTHER" id="PTHR30069">
    <property type="entry name" value="TONB-DEPENDENT OUTER MEMBRANE RECEPTOR"/>
    <property type="match status" value="1"/>
</dbReference>
<comment type="caution">
    <text evidence="17">The sequence shown here is derived from an EMBL/GenBank/DDBJ whole genome shotgun (WGS) entry which is preliminary data.</text>
</comment>
<evidence type="ECO:0000313" key="18">
    <source>
        <dbReference type="Proteomes" id="UP000235405"/>
    </source>
</evidence>
<dbReference type="GO" id="GO:0009279">
    <property type="term" value="C:cell outer membrane"/>
    <property type="evidence" value="ECO:0007669"/>
    <property type="project" value="UniProtKB-SubCell"/>
</dbReference>
<comment type="similarity">
    <text evidence="2">Belongs to the TonB-dependent receptor family. Hemoglobin/haptoglobin binding protein subfamily.</text>
</comment>
<dbReference type="GO" id="GO:0015344">
    <property type="term" value="F:siderophore uptake transmembrane transporter activity"/>
    <property type="evidence" value="ECO:0007669"/>
    <property type="project" value="TreeGrafter"/>
</dbReference>
<dbReference type="InterPro" id="IPR010949">
    <property type="entry name" value="TonB_Hb/transfer/lactofer_rcpt"/>
</dbReference>
<dbReference type="AlphaFoldDB" id="A0A2N7CK42"/>
<keyword evidence="5 11" id="KW-0812">Transmembrane</keyword>
<keyword evidence="6 14" id="KW-0732">Signal</keyword>
<feature type="compositionally biased region" description="Polar residues" evidence="13">
    <location>
        <begin position="425"/>
        <end position="435"/>
    </location>
</feature>
<feature type="domain" description="TonB-dependent receptor-like beta-barrel" evidence="15">
    <location>
        <begin position="221"/>
        <end position="675"/>
    </location>
</feature>
<evidence type="ECO:0000256" key="4">
    <source>
        <dbReference type="ARBA" id="ARBA00022452"/>
    </source>
</evidence>
<feature type="chain" id="PRO_5044016956" evidence="14">
    <location>
        <begin position="23"/>
        <end position="711"/>
    </location>
</feature>
<dbReference type="InterPro" id="IPR000531">
    <property type="entry name" value="Beta-barrel_TonB"/>
</dbReference>
<keyword evidence="7 12" id="KW-0798">TonB box</keyword>
<dbReference type="InterPro" id="IPR037066">
    <property type="entry name" value="Plug_dom_sf"/>
</dbReference>
<dbReference type="InterPro" id="IPR012910">
    <property type="entry name" value="Plug_dom"/>
</dbReference>
<evidence type="ECO:0000259" key="16">
    <source>
        <dbReference type="Pfam" id="PF07715"/>
    </source>
</evidence>
<evidence type="ECO:0000256" key="9">
    <source>
        <dbReference type="ARBA" id="ARBA00023170"/>
    </source>
</evidence>
<evidence type="ECO:0000256" key="11">
    <source>
        <dbReference type="PROSITE-ProRule" id="PRU01360"/>
    </source>
</evidence>
<name>A0A2N7CK42_VIBSP</name>
<accession>A0A2N7CK42</accession>
<evidence type="ECO:0000256" key="5">
    <source>
        <dbReference type="ARBA" id="ARBA00022692"/>
    </source>
</evidence>
<dbReference type="Proteomes" id="UP000235405">
    <property type="component" value="Unassembled WGS sequence"/>
</dbReference>